<keyword evidence="6" id="KW-0833">Ubl conjugation pathway</keyword>
<dbReference type="FunFam" id="3.30.40.10:FF:000388">
    <property type="entry name" value="Putative RING zinc finger domain superfamily protein"/>
    <property type="match status" value="1"/>
</dbReference>
<dbReference type="InterPro" id="IPR045191">
    <property type="entry name" value="MBR1/2-like"/>
</dbReference>
<sequence length="725" mass="77941">MARGYWPTGSEIPYADLSYFMNPNRPSDENRLDLSNLVQQPSRGDLPLNLSSGNGNSSSDRAVGSSGGHLHCIRHLHNPVPPGLPRVMARGAENIPGISRNRLAVDVSTASGFGGCFYSRPMQDAHFPLGVGRVSLGGTSGFYHSHAQSHNVPGIRVPEFPAPEGQADDRLTWKPEGRYAVREVDVPWTNSVISSTTDELQPSTSGMGEVAGFWRPRVRAREEARSLLGPDFLSTGASATNLGPIPHDHRNVLDHHTRVRSLTTGSVQVGGLHEENGDGVQSLEVVQHSSLPDQEPVSSSASSPQDPHGGAEMREIPIVDLTTEDEGRASHGHGSSCQLSDLSSEPQSPCLWIGSVGVSSGRGGADEQQNNAPHASNSSCFCGRPSGGTAEGGGGTGSTSLSNTWHHPMATWGGSGMTTPSGPWGMHPVHCRLWMDHARNQELRRRWLAAAPYPSFPVQPQPHSVFPHSRPQAHCHAHPPPAPPPPSSDHMASGHSFMEVGAEGGSNSGNNGISASPQWLGPAAAPAPATTVQSNCGQTARTCPYVRTNPDSTAFMGPSTDYSHPPPPPPPLVTLGWGLGEVASAGPCIHQPHPQLNFNILITPVPPLAYGPAIPVRHGHHHHYHHHHLITLSSMENDHQRGASQSTIEKNTLPYKYEKVVTSNAEEDGEKCTICLSEFEHDEHVRRLPCMHLFHLPCVDEWLRGNKVCPICRVDIEAHLNRDYS</sequence>
<feature type="region of interest" description="Disordered" evidence="9">
    <location>
        <begin position="463"/>
        <end position="493"/>
    </location>
</feature>
<dbReference type="EMBL" id="LR899722">
    <property type="protein sequence ID" value="CAD7242009.1"/>
    <property type="molecule type" value="Genomic_DNA"/>
</dbReference>
<dbReference type="OrthoDB" id="9984778at2759"/>
<dbReference type="Pfam" id="PF13639">
    <property type="entry name" value="zf-RING_2"/>
    <property type="match status" value="1"/>
</dbReference>
<evidence type="ECO:0000313" key="11">
    <source>
        <dbReference type="EMBL" id="CAD7242009.1"/>
    </source>
</evidence>
<reference evidence="11" key="1">
    <citation type="submission" date="2020-11" db="EMBL/GenBank/DDBJ databases">
        <authorList>
            <person name="Tran Van P."/>
        </authorList>
    </citation>
    <scope>NUCLEOTIDE SEQUENCE</scope>
</reference>
<dbReference type="SUPFAM" id="SSF57850">
    <property type="entry name" value="RING/U-box"/>
    <property type="match status" value="1"/>
</dbReference>
<evidence type="ECO:0000256" key="7">
    <source>
        <dbReference type="ARBA" id="ARBA00022833"/>
    </source>
</evidence>
<feature type="region of interest" description="Disordered" evidence="9">
    <location>
        <begin position="359"/>
        <end position="378"/>
    </location>
</feature>
<feature type="compositionally biased region" description="Low complexity" evidence="9">
    <location>
        <begin position="48"/>
        <end position="59"/>
    </location>
</feature>
<evidence type="ECO:0000256" key="9">
    <source>
        <dbReference type="SAM" id="MobiDB-lite"/>
    </source>
</evidence>
<dbReference type="CDD" id="cd16474">
    <property type="entry name" value="RING-H2_RNF111-like"/>
    <property type="match status" value="1"/>
</dbReference>
<dbReference type="EC" id="2.3.2.27" evidence="2"/>
<feature type="region of interest" description="Disordered" evidence="9">
    <location>
        <begin position="288"/>
        <end position="311"/>
    </location>
</feature>
<feature type="region of interest" description="Disordered" evidence="9">
    <location>
        <begin position="40"/>
        <end position="68"/>
    </location>
</feature>
<dbReference type="AlphaFoldDB" id="A0A7R8X125"/>
<dbReference type="SMART" id="SM00184">
    <property type="entry name" value="RING"/>
    <property type="match status" value="1"/>
</dbReference>
<organism evidence="11">
    <name type="scientific">Darwinula stevensoni</name>
    <dbReference type="NCBI Taxonomy" id="69355"/>
    <lineage>
        <taxon>Eukaryota</taxon>
        <taxon>Metazoa</taxon>
        <taxon>Ecdysozoa</taxon>
        <taxon>Arthropoda</taxon>
        <taxon>Crustacea</taxon>
        <taxon>Oligostraca</taxon>
        <taxon>Ostracoda</taxon>
        <taxon>Podocopa</taxon>
        <taxon>Podocopida</taxon>
        <taxon>Darwinulocopina</taxon>
        <taxon>Darwinuloidea</taxon>
        <taxon>Darwinulidae</taxon>
        <taxon>Darwinula</taxon>
    </lineage>
</organism>
<dbReference type="Proteomes" id="UP000677054">
    <property type="component" value="Unassembled WGS sequence"/>
</dbReference>
<evidence type="ECO:0000256" key="4">
    <source>
        <dbReference type="ARBA" id="ARBA00022723"/>
    </source>
</evidence>
<dbReference type="GO" id="GO:0008270">
    <property type="term" value="F:zinc ion binding"/>
    <property type="evidence" value="ECO:0007669"/>
    <property type="project" value="UniProtKB-KW"/>
</dbReference>
<feature type="domain" description="RING-type" evidence="10">
    <location>
        <begin position="672"/>
        <end position="713"/>
    </location>
</feature>
<accession>A0A7R8X125</accession>
<feature type="compositionally biased region" description="Pro residues" evidence="9">
    <location>
        <begin position="478"/>
        <end position="487"/>
    </location>
</feature>
<dbReference type="InterPro" id="IPR013083">
    <property type="entry name" value="Znf_RING/FYVE/PHD"/>
</dbReference>
<dbReference type="InterPro" id="IPR001841">
    <property type="entry name" value="Znf_RING"/>
</dbReference>
<dbReference type="Gene3D" id="3.30.40.10">
    <property type="entry name" value="Zinc/RING finger domain, C3HC4 (zinc finger)"/>
    <property type="match status" value="1"/>
</dbReference>
<evidence type="ECO:0000313" key="12">
    <source>
        <dbReference type="Proteomes" id="UP000677054"/>
    </source>
</evidence>
<evidence type="ECO:0000256" key="8">
    <source>
        <dbReference type="PROSITE-ProRule" id="PRU00175"/>
    </source>
</evidence>
<dbReference type="GO" id="GO:0061630">
    <property type="term" value="F:ubiquitin protein ligase activity"/>
    <property type="evidence" value="ECO:0007669"/>
    <property type="project" value="UniProtKB-EC"/>
</dbReference>
<evidence type="ECO:0000259" key="10">
    <source>
        <dbReference type="PROSITE" id="PS50089"/>
    </source>
</evidence>
<dbReference type="EMBL" id="CAJPEV010000205">
    <property type="protein sequence ID" value="CAG0882333.1"/>
    <property type="molecule type" value="Genomic_DNA"/>
</dbReference>
<keyword evidence="5 8" id="KW-0863">Zinc-finger</keyword>
<name>A0A7R8X125_9CRUS</name>
<dbReference type="PANTHER" id="PTHR22937:SF65">
    <property type="entry name" value="E3 UBIQUITIN-PROTEIN LIGASE ARK2C"/>
    <property type="match status" value="1"/>
</dbReference>
<evidence type="ECO:0000256" key="2">
    <source>
        <dbReference type="ARBA" id="ARBA00012483"/>
    </source>
</evidence>
<keyword evidence="12" id="KW-1185">Reference proteome</keyword>
<comment type="catalytic activity">
    <reaction evidence="1">
        <text>S-ubiquitinyl-[E2 ubiquitin-conjugating enzyme]-L-cysteine + [acceptor protein]-L-lysine = [E2 ubiquitin-conjugating enzyme]-L-cysteine + N(6)-ubiquitinyl-[acceptor protein]-L-lysine.</text>
        <dbReference type="EC" id="2.3.2.27"/>
    </reaction>
</comment>
<dbReference type="PANTHER" id="PTHR22937">
    <property type="entry name" value="E3 UBIQUITIN-PROTEIN LIGASE RNF165"/>
    <property type="match status" value="1"/>
</dbReference>
<keyword evidence="4" id="KW-0479">Metal-binding</keyword>
<evidence type="ECO:0000256" key="1">
    <source>
        <dbReference type="ARBA" id="ARBA00000900"/>
    </source>
</evidence>
<evidence type="ECO:0000256" key="3">
    <source>
        <dbReference type="ARBA" id="ARBA00022679"/>
    </source>
</evidence>
<feature type="compositionally biased region" description="Polar residues" evidence="9">
    <location>
        <begin position="288"/>
        <end position="305"/>
    </location>
</feature>
<evidence type="ECO:0000256" key="6">
    <source>
        <dbReference type="ARBA" id="ARBA00022786"/>
    </source>
</evidence>
<evidence type="ECO:0000256" key="5">
    <source>
        <dbReference type="ARBA" id="ARBA00022771"/>
    </source>
</evidence>
<feature type="compositionally biased region" description="Polar residues" evidence="9">
    <location>
        <begin position="367"/>
        <end position="378"/>
    </location>
</feature>
<proteinExistence type="predicted"/>
<keyword evidence="7" id="KW-0862">Zinc</keyword>
<keyword evidence="3" id="KW-0808">Transferase</keyword>
<gene>
    <name evidence="11" type="ORF">DSTB1V02_LOCUS1984</name>
</gene>
<dbReference type="PROSITE" id="PS50089">
    <property type="entry name" value="ZF_RING_2"/>
    <property type="match status" value="1"/>
</dbReference>
<protein>
    <recommendedName>
        <fullName evidence="2">RING-type E3 ubiquitin transferase</fullName>
        <ecNumber evidence="2">2.3.2.27</ecNumber>
    </recommendedName>
</protein>
<dbReference type="GO" id="GO:0005634">
    <property type="term" value="C:nucleus"/>
    <property type="evidence" value="ECO:0007669"/>
    <property type="project" value="TreeGrafter"/>
</dbReference>